<reference evidence="1 2" key="1">
    <citation type="submission" date="2024-09" db="EMBL/GenBank/DDBJ databases">
        <authorList>
            <person name="Sun Q."/>
            <person name="Mori K."/>
        </authorList>
    </citation>
    <scope>NUCLEOTIDE SEQUENCE [LARGE SCALE GENOMIC DNA]</scope>
    <source>
        <strain evidence="1 2">CCM 7609</strain>
    </source>
</reference>
<dbReference type="Proteomes" id="UP001589575">
    <property type="component" value="Unassembled WGS sequence"/>
</dbReference>
<proteinExistence type="predicted"/>
<protein>
    <submittedName>
        <fullName evidence="1">Uncharacterized protein</fullName>
    </submittedName>
</protein>
<sequence length="40" mass="4176">MSSEGRWASATADSILSTLISERSTVAGGEVFFTMLAPVV</sequence>
<gene>
    <name evidence="1" type="ORF">ACFFX0_03340</name>
</gene>
<evidence type="ECO:0000313" key="2">
    <source>
        <dbReference type="Proteomes" id="UP001589575"/>
    </source>
</evidence>
<evidence type="ECO:0000313" key="1">
    <source>
        <dbReference type="EMBL" id="MFB9070271.1"/>
    </source>
</evidence>
<dbReference type="EMBL" id="JBHMFI010000001">
    <property type="protein sequence ID" value="MFB9070271.1"/>
    <property type="molecule type" value="Genomic_DNA"/>
</dbReference>
<accession>A0ABV5FUB4</accession>
<name>A0ABV5FUB4_9MICC</name>
<comment type="caution">
    <text evidence="1">The sequence shown here is derived from an EMBL/GenBank/DDBJ whole genome shotgun (WGS) entry which is preliminary data.</text>
</comment>
<organism evidence="1 2">
    <name type="scientific">Citricoccus parietis</name>
    <dbReference type="NCBI Taxonomy" id="592307"/>
    <lineage>
        <taxon>Bacteria</taxon>
        <taxon>Bacillati</taxon>
        <taxon>Actinomycetota</taxon>
        <taxon>Actinomycetes</taxon>
        <taxon>Micrococcales</taxon>
        <taxon>Micrococcaceae</taxon>
        <taxon>Citricoccus</taxon>
    </lineage>
</organism>
<keyword evidence="2" id="KW-1185">Reference proteome</keyword>